<evidence type="ECO:0000256" key="1">
    <source>
        <dbReference type="ARBA" id="ARBA00022603"/>
    </source>
</evidence>
<dbReference type="InterPro" id="IPR004398">
    <property type="entry name" value="RNA_MeTrfase_RsmD"/>
</dbReference>
<reference evidence="3 4" key="1">
    <citation type="submission" date="2019-03" db="EMBL/GenBank/DDBJ databases">
        <title>Genomic Encyclopedia of Type Strains, Phase IV (KMG-IV): sequencing the most valuable type-strain genomes for metagenomic binning, comparative biology and taxonomic classification.</title>
        <authorList>
            <person name="Goeker M."/>
        </authorList>
    </citation>
    <scope>NUCLEOTIDE SEQUENCE [LARGE SCALE GENOMIC DNA]</scope>
    <source>
        <strain evidence="3 4">DSM 100433</strain>
    </source>
</reference>
<evidence type="ECO:0000256" key="2">
    <source>
        <dbReference type="ARBA" id="ARBA00022679"/>
    </source>
</evidence>
<dbReference type="SUPFAM" id="SSF53335">
    <property type="entry name" value="S-adenosyl-L-methionine-dependent methyltransferases"/>
    <property type="match status" value="1"/>
</dbReference>
<keyword evidence="2" id="KW-0808">Transferase</keyword>
<keyword evidence="1" id="KW-0489">Methyltransferase</keyword>
<dbReference type="NCBIfam" id="TIGR00095">
    <property type="entry name" value="16S rRNA (guanine(966)-N(2))-methyltransferase RsmD"/>
    <property type="match status" value="1"/>
</dbReference>
<proteinExistence type="predicted"/>
<dbReference type="InterPro" id="IPR029063">
    <property type="entry name" value="SAM-dependent_MTases_sf"/>
</dbReference>
<dbReference type="GO" id="GO:0031167">
    <property type="term" value="P:rRNA methylation"/>
    <property type="evidence" value="ECO:0007669"/>
    <property type="project" value="InterPro"/>
</dbReference>
<dbReference type="PANTHER" id="PTHR43542">
    <property type="entry name" value="METHYLTRANSFERASE"/>
    <property type="match status" value="1"/>
</dbReference>
<gene>
    <name evidence="3" type="ORF">EDD78_110111</name>
</gene>
<dbReference type="AlphaFoldDB" id="A0A9X8UI69"/>
<dbReference type="Proteomes" id="UP000294682">
    <property type="component" value="Unassembled WGS sequence"/>
</dbReference>
<evidence type="ECO:0000313" key="4">
    <source>
        <dbReference type="Proteomes" id="UP000294682"/>
    </source>
</evidence>
<dbReference type="GO" id="GO:0008168">
    <property type="term" value="F:methyltransferase activity"/>
    <property type="evidence" value="ECO:0007669"/>
    <property type="project" value="UniProtKB-KW"/>
</dbReference>
<dbReference type="CDD" id="cd02440">
    <property type="entry name" value="AdoMet_MTases"/>
    <property type="match status" value="1"/>
</dbReference>
<dbReference type="PANTHER" id="PTHR43542:SF1">
    <property type="entry name" value="METHYLTRANSFERASE"/>
    <property type="match status" value="1"/>
</dbReference>
<accession>A0A9X8UI69</accession>
<dbReference type="Pfam" id="PF03602">
    <property type="entry name" value="Cons_hypoth95"/>
    <property type="match status" value="1"/>
</dbReference>
<organism evidence="3 4">
    <name type="scientific">Harryflintia acetispora</name>
    <dbReference type="NCBI Taxonomy" id="1849041"/>
    <lineage>
        <taxon>Bacteria</taxon>
        <taxon>Bacillati</taxon>
        <taxon>Bacillota</taxon>
        <taxon>Clostridia</taxon>
        <taxon>Eubacteriales</taxon>
        <taxon>Oscillospiraceae</taxon>
        <taxon>Harryflintia</taxon>
    </lineage>
</organism>
<dbReference type="EMBL" id="SLUK01000010">
    <property type="protein sequence ID" value="TCL42485.1"/>
    <property type="molecule type" value="Genomic_DNA"/>
</dbReference>
<keyword evidence="4" id="KW-1185">Reference proteome</keyword>
<evidence type="ECO:0000313" key="3">
    <source>
        <dbReference type="EMBL" id="TCL42485.1"/>
    </source>
</evidence>
<dbReference type="Gene3D" id="3.40.50.150">
    <property type="entry name" value="Vaccinia Virus protein VP39"/>
    <property type="match status" value="1"/>
</dbReference>
<name>A0A9X8UI69_9FIRM</name>
<dbReference type="PIRSF" id="PIRSF004553">
    <property type="entry name" value="CHP00095"/>
    <property type="match status" value="1"/>
</dbReference>
<protein>
    <submittedName>
        <fullName evidence="3">16S rRNA (Guanine(966)-N(2))-methyltransferase RsmD</fullName>
    </submittedName>
</protein>
<sequence length="181" mass="20095">MRVITGQARGRRLLSPAGMEIRPTSEVAKEAIFSILQNELPGARVLDLFAGSGQLGIEALSRGAGYCVFVDVSRQAQQVVRENLQKTGLQENASVAAMDAAAYLRGSRERFDIALLDPPYQKGILEQVLPLCAALMRESGVIVCETERREDPPETAGDFTRYREYRYGKAKITVYRKREEA</sequence>
<comment type="caution">
    <text evidence="3">The sequence shown here is derived from an EMBL/GenBank/DDBJ whole genome shotgun (WGS) entry which is preliminary data.</text>
</comment>